<dbReference type="SUPFAM" id="SSF52172">
    <property type="entry name" value="CheY-like"/>
    <property type="match status" value="1"/>
</dbReference>
<dbReference type="Pfam" id="PF00158">
    <property type="entry name" value="Sigma54_activat"/>
    <property type="match status" value="1"/>
</dbReference>
<dbReference type="PROSITE" id="PS00688">
    <property type="entry name" value="SIGMA54_INTERACT_3"/>
    <property type="match status" value="1"/>
</dbReference>
<sequence>MAYGLNDKPTVWVVDDDKSIRWVLDKALQKSRLPYRMFADGQEVLDALDNWNRTPVKIRQPGDYPALLLSDIRMPGVSGISLLRDFKQIAPDVPVVMMTAHADLDNAVSTFQEGAAEYIAKPFDTEELMSLLKRFMQPAAPNQIDAERTVDAPQQFGLFGQSPAILQVLRTIGRLSATQVNVLLSGETGTGKELVARAIHATSSRSSGPFVAISTAAIPANMLESELFGHEKGAFVGATHARSGRFEEAAGGTLFLDEIGDMPLDLQARLLRVLSESVFYRVGGNELVRANVRVIAATHQDLALRVAQGLFRADLYHRLNVVGIHLPPLRDRSEDVPLLMQHFLQLAARDLGLNAPKVLSSAALAVCQKAAWPGNVRQLDNVCRWLSVMTPTQQVNESDLPPEVRDLPVMPSSEGDFNPVGNPALYWQDALRLAVAQALADRQPAVMLKMQDQFEQVVINEALKFTQNHRQKAAQLLGIGRNTITRKVKD</sequence>
<keyword evidence="19" id="KW-1185">Reference proteome</keyword>
<evidence type="ECO:0000256" key="7">
    <source>
        <dbReference type="ARBA" id="ARBA00022840"/>
    </source>
</evidence>
<evidence type="ECO:0000256" key="4">
    <source>
        <dbReference type="ARBA" id="ARBA00022491"/>
    </source>
</evidence>
<dbReference type="GO" id="GO:0000156">
    <property type="term" value="F:phosphorelay response regulator activity"/>
    <property type="evidence" value="ECO:0007669"/>
    <property type="project" value="UniProtKB-UniRule"/>
</dbReference>
<comment type="subcellular location">
    <subcellularLocation>
        <location evidence="1 15">Cytoplasm</location>
    </subcellularLocation>
</comment>
<evidence type="ECO:0000256" key="11">
    <source>
        <dbReference type="ARBA" id="ARBA00023159"/>
    </source>
</evidence>
<evidence type="ECO:0000256" key="12">
    <source>
        <dbReference type="ARBA" id="ARBA00023163"/>
    </source>
</evidence>
<dbReference type="PROSITE" id="PS50045">
    <property type="entry name" value="SIGMA54_INTERACT_4"/>
    <property type="match status" value="1"/>
</dbReference>
<protein>
    <recommendedName>
        <fullName evidence="2 15">DNA-binding transcriptional regulator NtrC</fullName>
    </recommendedName>
    <alternativeName>
        <fullName evidence="15">Nitrogen regulation protein NR(I)</fullName>
    </alternativeName>
</protein>
<dbReference type="Proteomes" id="UP000252182">
    <property type="component" value="Chromosome"/>
</dbReference>
<dbReference type="GO" id="GO:0005524">
    <property type="term" value="F:ATP binding"/>
    <property type="evidence" value="ECO:0007669"/>
    <property type="project" value="UniProtKB-KW"/>
</dbReference>
<evidence type="ECO:0000313" key="19">
    <source>
        <dbReference type="Proteomes" id="UP000252182"/>
    </source>
</evidence>
<dbReference type="PANTHER" id="PTHR32071">
    <property type="entry name" value="TRANSCRIPTIONAL REGULATORY PROTEIN"/>
    <property type="match status" value="1"/>
</dbReference>
<dbReference type="NCBIfam" id="TIGR01818">
    <property type="entry name" value="ntrC"/>
    <property type="match status" value="1"/>
</dbReference>
<feature type="domain" description="Sigma-54 factor interaction" evidence="16">
    <location>
        <begin position="158"/>
        <end position="388"/>
    </location>
</feature>
<dbReference type="InterPro" id="IPR003593">
    <property type="entry name" value="AAA+_ATPase"/>
</dbReference>
<dbReference type="AlphaFoldDB" id="A0A345DC81"/>
<dbReference type="RefSeq" id="WP_114563099.1">
    <property type="nucleotide sequence ID" value="NZ_CP031124.1"/>
</dbReference>
<dbReference type="InterPro" id="IPR027417">
    <property type="entry name" value="P-loop_NTPase"/>
</dbReference>
<keyword evidence="8 15" id="KW-0902">Two-component regulatory system</keyword>
<dbReference type="SMART" id="SM00382">
    <property type="entry name" value="AAA"/>
    <property type="match status" value="1"/>
</dbReference>
<evidence type="ECO:0000256" key="2">
    <source>
        <dbReference type="ARBA" id="ARBA00019059"/>
    </source>
</evidence>
<dbReference type="Gene3D" id="1.10.10.60">
    <property type="entry name" value="Homeodomain-like"/>
    <property type="match status" value="1"/>
</dbReference>
<dbReference type="InterPro" id="IPR011006">
    <property type="entry name" value="CheY-like_superfamily"/>
</dbReference>
<dbReference type="PROSITE" id="PS00676">
    <property type="entry name" value="SIGMA54_INTERACT_2"/>
    <property type="match status" value="1"/>
</dbReference>
<dbReference type="InterPro" id="IPR002197">
    <property type="entry name" value="HTH_Fis"/>
</dbReference>
<accession>A0A345DC81</accession>
<dbReference type="GO" id="GO:0043565">
    <property type="term" value="F:sequence-specific DNA binding"/>
    <property type="evidence" value="ECO:0007669"/>
    <property type="project" value="InterPro"/>
</dbReference>
<dbReference type="SMART" id="SM00448">
    <property type="entry name" value="REC"/>
    <property type="match status" value="1"/>
</dbReference>
<dbReference type="SUPFAM" id="SSF46689">
    <property type="entry name" value="Homeodomain-like"/>
    <property type="match status" value="1"/>
</dbReference>
<dbReference type="Gene3D" id="1.10.8.60">
    <property type="match status" value="1"/>
</dbReference>
<dbReference type="PANTHER" id="PTHR32071:SF95">
    <property type="entry name" value="DNA-BINDING TRANSCRIPTIONAL REGULATOR NTRC"/>
    <property type="match status" value="1"/>
</dbReference>
<dbReference type="GO" id="GO:0006808">
    <property type="term" value="P:regulation of nitrogen utilization"/>
    <property type="evidence" value="ECO:0007669"/>
    <property type="project" value="UniProtKB-UniRule"/>
</dbReference>
<dbReference type="FunFam" id="3.40.50.2300:FF:000018">
    <property type="entry name" value="DNA-binding transcriptional regulator NtrC"/>
    <property type="match status" value="1"/>
</dbReference>
<keyword evidence="6 15" id="KW-0547">Nucleotide-binding</keyword>
<dbReference type="SUPFAM" id="SSF52540">
    <property type="entry name" value="P-loop containing nucleoside triphosphate hydrolases"/>
    <property type="match status" value="1"/>
</dbReference>
<evidence type="ECO:0000256" key="6">
    <source>
        <dbReference type="ARBA" id="ARBA00022741"/>
    </source>
</evidence>
<feature type="domain" description="Response regulatory" evidence="17">
    <location>
        <begin position="10"/>
        <end position="136"/>
    </location>
</feature>
<dbReference type="Pfam" id="PF02954">
    <property type="entry name" value="HTH_8"/>
    <property type="match status" value="1"/>
</dbReference>
<gene>
    <name evidence="15 18" type="primary">ntrC</name>
    <name evidence="18" type="ORF">DTO96_101709</name>
</gene>
<evidence type="ECO:0000259" key="16">
    <source>
        <dbReference type="PROSITE" id="PS50045"/>
    </source>
</evidence>
<proteinExistence type="predicted"/>
<dbReference type="GO" id="GO:0006355">
    <property type="term" value="P:regulation of DNA-templated transcription"/>
    <property type="evidence" value="ECO:0007669"/>
    <property type="project" value="InterPro"/>
</dbReference>
<dbReference type="InterPro" id="IPR010114">
    <property type="entry name" value="Transcript_reg_NtrC"/>
</dbReference>
<dbReference type="InterPro" id="IPR058031">
    <property type="entry name" value="AAA_lid_NorR"/>
</dbReference>
<evidence type="ECO:0000256" key="13">
    <source>
        <dbReference type="ARBA" id="ARBA00023231"/>
    </source>
</evidence>
<dbReference type="InterPro" id="IPR025662">
    <property type="entry name" value="Sigma_54_int_dom_ATP-bd_1"/>
</dbReference>
<dbReference type="Gene3D" id="3.40.50.300">
    <property type="entry name" value="P-loop containing nucleotide triphosphate hydrolases"/>
    <property type="match status" value="1"/>
</dbReference>
<evidence type="ECO:0000256" key="3">
    <source>
        <dbReference type="ARBA" id="ARBA00022490"/>
    </source>
</evidence>
<keyword evidence="13 15" id="KW-0535">Nitrogen fixation</keyword>
<dbReference type="KEGG" id="hyf:DTO96_101709"/>
<dbReference type="InterPro" id="IPR025943">
    <property type="entry name" value="Sigma_54_int_dom_ATP-bd_2"/>
</dbReference>
<evidence type="ECO:0000256" key="9">
    <source>
        <dbReference type="ARBA" id="ARBA00023015"/>
    </source>
</evidence>
<evidence type="ECO:0000256" key="15">
    <source>
        <dbReference type="RuleBase" id="RU365013"/>
    </source>
</evidence>
<dbReference type="Pfam" id="PF00072">
    <property type="entry name" value="Response_reg"/>
    <property type="match status" value="1"/>
</dbReference>
<evidence type="ECO:0000256" key="14">
    <source>
        <dbReference type="PROSITE-ProRule" id="PRU00169"/>
    </source>
</evidence>
<dbReference type="PROSITE" id="PS00675">
    <property type="entry name" value="SIGMA54_INTERACT_1"/>
    <property type="match status" value="1"/>
</dbReference>
<dbReference type="Gene3D" id="3.40.50.2300">
    <property type="match status" value="1"/>
</dbReference>
<dbReference type="FunFam" id="3.40.50.300:FF:000006">
    <property type="entry name" value="DNA-binding transcriptional regulator NtrC"/>
    <property type="match status" value="1"/>
</dbReference>
<dbReference type="InterPro" id="IPR009057">
    <property type="entry name" value="Homeodomain-like_sf"/>
</dbReference>
<dbReference type="OrthoDB" id="9761705at2"/>
<reference evidence="19" key="1">
    <citation type="submission" date="2018-07" db="EMBL/GenBank/DDBJ databases">
        <authorList>
            <person name="Kim H."/>
        </authorList>
    </citation>
    <scope>NUCLEOTIDE SEQUENCE [LARGE SCALE GENOMIC DNA]</scope>
    <source>
        <strain evidence="19">F02</strain>
    </source>
</reference>
<evidence type="ECO:0000256" key="1">
    <source>
        <dbReference type="ARBA" id="ARBA00004496"/>
    </source>
</evidence>
<dbReference type="PRINTS" id="PR01590">
    <property type="entry name" value="HTHFIS"/>
</dbReference>
<keyword evidence="3 15" id="KW-0963">Cytoplasm</keyword>
<name>A0A345DC81_9BURK</name>
<evidence type="ECO:0000256" key="5">
    <source>
        <dbReference type="ARBA" id="ARBA00022553"/>
    </source>
</evidence>
<dbReference type="GO" id="GO:0005737">
    <property type="term" value="C:cytoplasm"/>
    <property type="evidence" value="ECO:0007669"/>
    <property type="project" value="UniProtKB-SubCell"/>
</dbReference>
<keyword evidence="10 15" id="KW-0238">DNA-binding</keyword>
<dbReference type="EMBL" id="CP031124">
    <property type="protein sequence ID" value="AXF85969.1"/>
    <property type="molecule type" value="Genomic_DNA"/>
</dbReference>
<evidence type="ECO:0000256" key="10">
    <source>
        <dbReference type="ARBA" id="ARBA00023125"/>
    </source>
</evidence>
<keyword evidence="7 15" id="KW-0067">ATP-binding</keyword>
<dbReference type="PROSITE" id="PS50110">
    <property type="entry name" value="RESPONSE_REGULATORY"/>
    <property type="match status" value="1"/>
</dbReference>
<keyword evidence="12 15" id="KW-0804">Transcription</keyword>
<dbReference type="InterPro" id="IPR002078">
    <property type="entry name" value="Sigma_54_int"/>
</dbReference>
<dbReference type="Pfam" id="PF25601">
    <property type="entry name" value="AAA_lid_14"/>
    <property type="match status" value="1"/>
</dbReference>
<keyword evidence="9 15" id="KW-0805">Transcription regulation</keyword>
<comment type="function">
    <text evidence="15">Member of the two-component regulatory system NtrB/NtrC, which controls expression of the nitrogen-regulated (ntr) genes in response to nitrogen limitation. Phosphorylated NtrC binds directly to DNA and stimulates the formation of open promoter-sigma54-RNA polymerase complexes.</text>
</comment>
<keyword evidence="11 15" id="KW-0010">Activator</keyword>
<feature type="modified residue" description="4-aspartylphosphate" evidence="14">
    <location>
        <position position="71"/>
    </location>
</feature>
<evidence type="ECO:0000256" key="8">
    <source>
        <dbReference type="ARBA" id="ARBA00023012"/>
    </source>
</evidence>
<evidence type="ECO:0000313" key="18">
    <source>
        <dbReference type="EMBL" id="AXF85969.1"/>
    </source>
</evidence>
<keyword evidence="5 14" id="KW-0597">Phosphoprotein</keyword>
<dbReference type="CDD" id="cd00009">
    <property type="entry name" value="AAA"/>
    <property type="match status" value="1"/>
</dbReference>
<dbReference type="InterPro" id="IPR001789">
    <property type="entry name" value="Sig_transdc_resp-reg_receiver"/>
</dbReference>
<dbReference type="InterPro" id="IPR025944">
    <property type="entry name" value="Sigma_54_int_dom_CS"/>
</dbReference>
<evidence type="ECO:0000259" key="17">
    <source>
        <dbReference type="PROSITE" id="PS50110"/>
    </source>
</evidence>
<organism evidence="18 19">
    <name type="scientific">Ephemeroptericola cinctiostellae</name>
    <dbReference type="NCBI Taxonomy" id="2268024"/>
    <lineage>
        <taxon>Bacteria</taxon>
        <taxon>Pseudomonadati</taxon>
        <taxon>Pseudomonadota</taxon>
        <taxon>Betaproteobacteria</taxon>
        <taxon>Burkholderiales</taxon>
        <taxon>Burkholderiaceae</taxon>
        <taxon>Ephemeroptericola</taxon>
    </lineage>
</organism>
<keyword evidence="4 15" id="KW-0678">Repressor</keyword>